<organism evidence="3 4">
    <name type="scientific">Scleropages formosus</name>
    <name type="common">Asian bonytongue</name>
    <name type="synonym">Osteoglossum formosum</name>
    <dbReference type="NCBI Taxonomy" id="113540"/>
    <lineage>
        <taxon>Eukaryota</taxon>
        <taxon>Metazoa</taxon>
        <taxon>Chordata</taxon>
        <taxon>Craniata</taxon>
        <taxon>Vertebrata</taxon>
        <taxon>Euteleostomi</taxon>
        <taxon>Actinopterygii</taxon>
        <taxon>Neopterygii</taxon>
        <taxon>Teleostei</taxon>
        <taxon>Osteoglossocephala</taxon>
        <taxon>Osteoglossomorpha</taxon>
        <taxon>Osteoglossiformes</taxon>
        <taxon>Osteoglossidae</taxon>
        <taxon>Scleropages</taxon>
    </lineage>
</organism>
<dbReference type="CTD" id="55771"/>
<evidence type="ECO:0000256" key="1">
    <source>
        <dbReference type="SAM" id="Coils"/>
    </source>
</evidence>
<evidence type="ECO:0000313" key="3">
    <source>
        <dbReference type="Ensembl" id="ENSSFOP00015006399.1"/>
    </source>
</evidence>
<keyword evidence="4" id="KW-1185">Reference proteome</keyword>
<dbReference type="GO" id="GO:0005737">
    <property type="term" value="C:cytoplasm"/>
    <property type="evidence" value="ECO:0007669"/>
    <property type="project" value="TreeGrafter"/>
</dbReference>
<dbReference type="PANTHER" id="PTHR23330">
    <property type="entry name" value="P300 TRANSCRIPTIONAL COFACTOR JMY-RELATED"/>
    <property type="match status" value="1"/>
</dbReference>
<dbReference type="OrthoDB" id="10066480at2759"/>
<dbReference type="Ensembl" id="ENSSFOT00015006499.2">
    <property type="protein sequence ID" value="ENSSFOP00015006399.1"/>
    <property type="gene ID" value="ENSSFOG00015004210.2"/>
</dbReference>
<protein>
    <submittedName>
        <fullName evidence="3">Proline rich 11</fullName>
    </submittedName>
</protein>
<keyword evidence="1" id="KW-0175">Coiled coil</keyword>
<proteinExistence type="predicted"/>
<feature type="coiled-coil region" evidence="1">
    <location>
        <begin position="121"/>
        <end position="148"/>
    </location>
</feature>
<gene>
    <name evidence="3" type="primary">prr11</name>
</gene>
<feature type="compositionally biased region" description="Polar residues" evidence="2">
    <location>
        <begin position="349"/>
        <end position="361"/>
    </location>
</feature>
<dbReference type="GeneID" id="108928244"/>
<dbReference type="GeneTree" id="ENSGT00510000046704"/>
<evidence type="ECO:0000313" key="4">
    <source>
        <dbReference type="Proteomes" id="UP000694397"/>
    </source>
</evidence>
<reference evidence="3" key="3">
    <citation type="submission" date="2025-09" db="UniProtKB">
        <authorList>
            <consortium name="Ensembl"/>
        </authorList>
    </citation>
    <scope>IDENTIFICATION</scope>
</reference>
<dbReference type="KEGG" id="sfm:108928244"/>
<reference evidence="3 4" key="1">
    <citation type="submission" date="2019-04" db="EMBL/GenBank/DDBJ databases">
        <authorList>
            <consortium name="Wellcome Sanger Institute Data Sharing"/>
        </authorList>
    </citation>
    <scope>NUCLEOTIDE SEQUENCE [LARGE SCALE GENOMIC DNA]</scope>
</reference>
<feature type="region of interest" description="Disordered" evidence="2">
    <location>
        <begin position="317"/>
        <end position="368"/>
    </location>
</feature>
<dbReference type="PANTHER" id="PTHR23330:SF9">
    <property type="entry name" value="PROLINE-RICH PROTEIN 11"/>
    <property type="match status" value="1"/>
</dbReference>
<reference evidence="3" key="2">
    <citation type="submission" date="2025-08" db="UniProtKB">
        <authorList>
            <consortium name="Ensembl"/>
        </authorList>
    </citation>
    <scope>IDENTIFICATION</scope>
</reference>
<dbReference type="Proteomes" id="UP000694397">
    <property type="component" value="Chromosome 25"/>
</dbReference>
<name>A0A8C9R6F5_SCLFO</name>
<dbReference type="AlphaFoldDB" id="A0A8C9R6F5"/>
<evidence type="ECO:0000256" key="2">
    <source>
        <dbReference type="SAM" id="MobiDB-lite"/>
    </source>
</evidence>
<sequence>MCSIADVKAWLYNSSDVVSRTVTVLRSIMQHHRKKKATSRSWALRSSRQIRSQRSRTSSTLSPNSAISPIFEEDVCVKVQRQWTPALGIRLALKAVGSLCQGWKSTFAQACAGFLSAVLSWREQTRQMDVLRQQVAELQGEMNLLRCALQANSRTTSLCCCQKLSCNSQVQLSAPLANDCGSTVDPLPVFTPVVPPLPPPPPPPPPPPAIPQQRPLLIVKKRPASPTLQKEKGHLIAVTVRDLQTVKLRKITDPIGKLNVSPSKSRAPLVTVDDLQKVRLRRSTSDLPSKLHLSLGRTPKKSPMRLRSQLKKVQIERSPGGTPLFNKENKETGTGLTPIMTQALRRKFQNTMARSPSPKSNRSFDEHD</sequence>
<dbReference type="GO" id="GO:0005634">
    <property type="term" value="C:nucleus"/>
    <property type="evidence" value="ECO:0007669"/>
    <property type="project" value="TreeGrafter"/>
</dbReference>
<dbReference type="RefSeq" id="XP_018597620.1">
    <property type="nucleotide sequence ID" value="XM_018742104.2"/>
</dbReference>
<accession>A0A8C9R6F5</accession>